<keyword evidence="1" id="KW-1133">Transmembrane helix</keyword>
<evidence type="ECO:0000256" key="1">
    <source>
        <dbReference type="SAM" id="Phobius"/>
    </source>
</evidence>
<dbReference type="EMBL" id="JAFREM010000012">
    <property type="protein sequence ID" value="MBO1306054.1"/>
    <property type="molecule type" value="Genomic_DNA"/>
</dbReference>
<keyword evidence="1" id="KW-0812">Transmembrane</keyword>
<accession>A0ABS3L8V1</accession>
<evidence type="ECO:0000313" key="3">
    <source>
        <dbReference type="Proteomes" id="UP000664601"/>
    </source>
</evidence>
<keyword evidence="1" id="KW-0472">Membrane</keyword>
<name>A0ABS3L8V1_9ENTE</name>
<sequence>MNKHTLRILTFYLASLLTYAAKIVISTNPANELLRWIGGALLVMGLVYFFFEIRSKAPYFYGSSQSAGSNANAAIVAGVGLGILAFNLIEVFLFGTLSVVLYIVILSFFLINWERKSG</sequence>
<feature type="transmembrane region" description="Helical" evidence="1">
    <location>
        <begin position="92"/>
        <end position="113"/>
    </location>
</feature>
<dbReference type="Proteomes" id="UP000664601">
    <property type="component" value="Unassembled WGS sequence"/>
</dbReference>
<protein>
    <submittedName>
        <fullName evidence="2">Uncharacterized protein</fullName>
    </submittedName>
</protein>
<reference evidence="2 3" key="1">
    <citation type="submission" date="2021-03" db="EMBL/GenBank/DDBJ databases">
        <title>Enterococcal diversity collection.</title>
        <authorList>
            <person name="Gilmore M.S."/>
            <person name="Schwartzman J."/>
            <person name="Van Tyne D."/>
            <person name="Martin M."/>
            <person name="Earl A.M."/>
            <person name="Manson A.L."/>
            <person name="Straub T."/>
            <person name="Salamzade R."/>
            <person name="Saavedra J."/>
            <person name="Lebreton F."/>
            <person name="Prichula J."/>
            <person name="Schaufler K."/>
            <person name="Gaca A."/>
            <person name="Sgardioli B."/>
            <person name="Wagenaar J."/>
            <person name="Strong T."/>
        </authorList>
    </citation>
    <scope>NUCLEOTIDE SEQUENCE [LARGE SCALE GENOMIC DNA]</scope>
    <source>
        <strain evidence="2 3">669A</strain>
    </source>
</reference>
<evidence type="ECO:0000313" key="2">
    <source>
        <dbReference type="EMBL" id="MBO1306054.1"/>
    </source>
</evidence>
<feature type="transmembrane region" description="Helical" evidence="1">
    <location>
        <begin position="36"/>
        <end position="55"/>
    </location>
</feature>
<proteinExistence type="predicted"/>
<organism evidence="2 3">
    <name type="scientific">Candidatus Enterococcus moelleringii</name>
    <dbReference type="NCBI Taxonomy" id="2815325"/>
    <lineage>
        <taxon>Bacteria</taxon>
        <taxon>Bacillati</taxon>
        <taxon>Bacillota</taxon>
        <taxon>Bacilli</taxon>
        <taxon>Lactobacillales</taxon>
        <taxon>Enterococcaceae</taxon>
        <taxon>Enterococcus</taxon>
    </lineage>
</organism>
<feature type="transmembrane region" description="Helical" evidence="1">
    <location>
        <begin position="67"/>
        <end position="86"/>
    </location>
</feature>
<dbReference type="RefSeq" id="WP_207672983.1">
    <property type="nucleotide sequence ID" value="NZ_JAFREM010000012.1"/>
</dbReference>
<comment type="caution">
    <text evidence="2">The sequence shown here is derived from an EMBL/GenBank/DDBJ whole genome shotgun (WGS) entry which is preliminary data.</text>
</comment>
<gene>
    <name evidence="2" type="ORF">JZO70_07770</name>
</gene>
<keyword evidence="3" id="KW-1185">Reference proteome</keyword>